<evidence type="ECO:0000259" key="17">
    <source>
        <dbReference type="Pfam" id="PF20687"/>
    </source>
</evidence>
<evidence type="ECO:0000256" key="14">
    <source>
        <dbReference type="SAM" id="MobiDB-lite"/>
    </source>
</evidence>
<comment type="similarity">
    <text evidence="9">Belongs to the beta-class carbonic anhydrase family. CsoSCA subfamily.</text>
</comment>
<dbReference type="EC" id="4.2.1.1" evidence="2 13"/>
<dbReference type="InterPro" id="IPR048619">
    <property type="entry name" value="CsoSCA_N"/>
</dbReference>
<dbReference type="InterPro" id="IPR014074">
    <property type="entry name" value="Carboxysome_shell_carb_anhy"/>
</dbReference>
<feature type="domain" description="Carboxysome Shell Carbonic Anhydrase catalytic" evidence="16">
    <location>
        <begin position="147"/>
        <end position="381"/>
    </location>
</feature>
<dbReference type="Pfam" id="PF20686">
    <property type="entry name" value="CsoSCA_cat"/>
    <property type="match status" value="1"/>
</dbReference>
<keyword evidence="8" id="KW-1282">Carboxysome</keyword>
<gene>
    <name evidence="18" type="ORF">JQ619_14790</name>
</gene>
<evidence type="ECO:0000313" key="18">
    <source>
        <dbReference type="EMBL" id="MBR1137039.1"/>
    </source>
</evidence>
<evidence type="ECO:0000256" key="4">
    <source>
        <dbReference type="ARBA" id="ARBA00022833"/>
    </source>
</evidence>
<feature type="domain" description="Carboxysome Shell Carbonic Anhydrase N-terminal" evidence="17">
    <location>
        <begin position="41"/>
        <end position="133"/>
    </location>
</feature>
<evidence type="ECO:0000313" key="19">
    <source>
        <dbReference type="Proteomes" id="UP001314635"/>
    </source>
</evidence>
<proteinExistence type="inferred from homology"/>
<evidence type="ECO:0000259" key="16">
    <source>
        <dbReference type="Pfam" id="PF20686"/>
    </source>
</evidence>
<comment type="subcellular location">
    <subcellularLocation>
        <location evidence="7">Carboxysome</location>
    </subcellularLocation>
</comment>
<evidence type="ECO:0000256" key="9">
    <source>
        <dbReference type="ARBA" id="ARBA00024021"/>
    </source>
</evidence>
<evidence type="ECO:0000256" key="1">
    <source>
        <dbReference type="ARBA" id="ARBA00001947"/>
    </source>
</evidence>
<evidence type="ECO:0000256" key="6">
    <source>
        <dbReference type="ARBA" id="ARBA00023300"/>
    </source>
</evidence>
<reference evidence="19" key="1">
    <citation type="journal article" date="2021" name="ISME J.">
        <title>Evolutionary origin and ecological implication of a unique nif island in free-living Bradyrhizobium lineages.</title>
        <authorList>
            <person name="Tao J."/>
        </authorList>
    </citation>
    <scope>NUCLEOTIDE SEQUENCE [LARGE SCALE GENOMIC DNA]</scope>
    <source>
        <strain evidence="19">SZCCT0094</strain>
    </source>
</reference>
<dbReference type="Proteomes" id="UP001314635">
    <property type="component" value="Unassembled WGS sequence"/>
</dbReference>
<name>A0ABS5G6Y0_9BRAD</name>
<comment type="cofactor">
    <cofactor evidence="1">
        <name>Zn(2+)</name>
        <dbReference type="ChEBI" id="CHEBI:29105"/>
    </cofactor>
</comment>
<evidence type="ECO:0000259" key="15">
    <source>
        <dbReference type="Pfam" id="PF08936"/>
    </source>
</evidence>
<evidence type="ECO:0000256" key="5">
    <source>
        <dbReference type="ARBA" id="ARBA00023239"/>
    </source>
</evidence>
<comment type="caution">
    <text evidence="18">The sequence shown here is derived from an EMBL/GenBank/DDBJ whole genome shotgun (WGS) entry which is preliminary data.</text>
</comment>
<feature type="compositionally biased region" description="Low complexity" evidence="14">
    <location>
        <begin position="1"/>
        <end position="16"/>
    </location>
</feature>
<keyword evidence="4" id="KW-0862">Zinc</keyword>
<keyword evidence="11" id="KW-1283">Bacterial microcompartment</keyword>
<keyword evidence="3" id="KW-0479">Metal-binding</keyword>
<dbReference type="InterPro" id="IPR048539">
    <property type="entry name" value="CsoSCA_cat"/>
</dbReference>
<accession>A0ABS5G6Y0</accession>
<dbReference type="InterPro" id="IPR043065">
    <property type="entry name" value="CsoSCA_N_sf"/>
</dbReference>
<dbReference type="Pfam" id="PF20687">
    <property type="entry name" value="CsoSCA_N"/>
    <property type="match status" value="1"/>
</dbReference>
<keyword evidence="5" id="KW-0456">Lyase</keyword>
<feature type="domain" description="Carboxysome Shell Carbonic Anhydrase C-terminal" evidence="15">
    <location>
        <begin position="382"/>
        <end position="496"/>
    </location>
</feature>
<evidence type="ECO:0000256" key="3">
    <source>
        <dbReference type="ARBA" id="ARBA00022723"/>
    </source>
</evidence>
<sequence>MRGAALHAARRAAATGPRHRPPPRGWDAWSARTSEPAAGRHPLADRTVSQALHRRADEIEAAFGAIAPTLQELAPRQFAPEFAAHAAATLHARLQLDIPAAALVASWTAPLDLRALHAHCVLGTFCRLIERAFDRGLSHLVDGEPADALIRRWGFHAIDITPCADGRLSGVTDYILRVPPSIVAFRESYAGAMFDVAQSVRHWESVELQRWRTGTPNAAEAPTRFLKIGVYHFSSIAPRHEGCAAHGSDDVRAAGALLERLNQFDQAMRTLHGARCAVATLLIGVDTDTDAIRVHVPDATGRMDILRHADSAILYDATAHLPREHAKDAIRDAVAACAGVPADDAETEGMRWFCGYLLKNNIGQVEAVRDWHRGRYADAGHTERLIVVGDPVDDVQLRNLAFQAQMRTVEEGAADLDVGIRILHAHHAPHRLPVPILAHIRFDPRIPGAAVTAEQQARRLAAAILARHAALAARGGLSVAAVVRAADGSALTPIDLTASHGDASPEVHP</sequence>
<dbReference type="RefSeq" id="WP_172236866.1">
    <property type="nucleotide sequence ID" value="NZ_JABFDP010000012.1"/>
</dbReference>
<dbReference type="InterPro" id="IPR048620">
    <property type="entry name" value="CsoSCA_C"/>
</dbReference>
<evidence type="ECO:0000256" key="11">
    <source>
        <dbReference type="ARBA" id="ARBA00024446"/>
    </source>
</evidence>
<evidence type="ECO:0000256" key="2">
    <source>
        <dbReference type="ARBA" id="ARBA00012925"/>
    </source>
</evidence>
<evidence type="ECO:0000256" key="12">
    <source>
        <dbReference type="ARBA" id="ARBA00048348"/>
    </source>
</evidence>
<dbReference type="NCBIfam" id="TIGR02701">
    <property type="entry name" value="shell_carb_anhy"/>
    <property type="match status" value="1"/>
</dbReference>
<protein>
    <recommendedName>
        <fullName evidence="10 13">Carboxysome shell carbonic anhydrase</fullName>
        <ecNumber evidence="2 13">4.2.1.1</ecNumber>
    </recommendedName>
</protein>
<comment type="catalytic activity">
    <reaction evidence="12">
        <text>hydrogencarbonate + H(+) = CO2 + H2O</text>
        <dbReference type="Rhea" id="RHEA:10748"/>
        <dbReference type="ChEBI" id="CHEBI:15377"/>
        <dbReference type="ChEBI" id="CHEBI:15378"/>
        <dbReference type="ChEBI" id="CHEBI:16526"/>
        <dbReference type="ChEBI" id="CHEBI:17544"/>
        <dbReference type="EC" id="4.2.1.1"/>
    </reaction>
</comment>
<evidence type="ECO:0000256" key="13">
    <source>
        <dbReference type="NCBIfam" id="TIGR02701"/>
    </source>
</evidence>
<evidence type="ECO:0000256" key="8">
    <source>
        <dbReference type="ARBA" id="ARBA00023669"/>
    </source>
</evidence>
<dbReference type="Gene3D" id="3.30.1330.140">
    <property type="entry name" value="Carboxysome Shell Carbonic Anhydrase, C-terminal domain"/>
    <property type="match status" value="1"/>
</dbReference>
<feature type="region of interest" description="Disordered" evidence="14">
    <location>
        <begin position="1"/>
        <end position="43"/>
    </location>
</feature>
<dbReference type="InterPro" id="IPR043066">
    <property type="entry name" value="CsoSCA_C_sf"/>
</dbReference>
<dbReference type="Pfam" id="PF08936">
    <property type="entry name" value="CsoSCA_C"/>
    <property type="match status" value="1"/>
</dbReference>
<evidence type="ECO:0000256" key="10">
    <source>
        <dbReference type="ARBA" id="ARBA00024121"/>
    </source>
</evidence>
<organism evidence="18 19">
    <name type="scientific">Bradyrhizobium denitrificans</name>
    <dbReference type="NCBI Taxonomy" id="2734912"/>
    <lineage>
        <taxon>Bacteria</taxon>
        <taxon>Pseudomonadati</taxon>
        <taxon>Pseudomonadota</taxon>
        <taxon>Alphaproteobacteria</taxon>
        <taxon>Hyphomicrobiales</taxon>
        <taxon>Nitrobacteraceae</taxon>
        <taxon>Bradyrhizobium</taxon>
    </lineage>
</organism>
<keyword evidence="6" id="KW-0120">Carbon dioxide fixation</keyword>
<evidence type="ECO:0000256" key="7">
    <source>
        <dbReference type="ARBA" id="ARBA00023587"/>
    </source>
</evidence>
<keyword evidence="19" id="KW-1185">Reference proteome</keyword>
<dbReference type="EMBL" id="JAFCLK010000012">
    <property type="protein sequence ID" value="MBR1137039.1"/>
    <property type="molecule type" value="Genomic_DNA"/>
</dbReference>
<dbReference type="Gene3D" id="1.20.120.1310">
    <property type="entry name" value="Carboxysome Shell Carbonic Anhydrase, N-terminal helical domain"/>
    <property type="match status" value="1"/>
</dbReference>